<dbReference type="KEGG" id="hazt:108674847"/>
<keyword evidence="5" id="KW-1185">Reference proteome</keyword>
<dbReference type="InterPro" id="IPR018886">
    <property type="entry name" value="UPF0547"/>
</dbReference>
<organism evidence="5 6">
    <name type="scientific">Hyalella azteca</name>
    <name type="common">Amphipod</name>
    <dbReference type="NCBI Taxonomy" id="294128"/>
    <lineage>
        <taxon>Eukaryota</taxon>
        <taxon>Metazoa</taxon>
        <taxon>Ecdysozoa</taxon>
        <taxon>Arthropoda</taxon>
        <taxon>Crustacea</taxon>
        <taxon>Multicrustacea</taxon>
        <taxon>Malacostraca</taxon>
        <taxon>Eumalacostraca</taxon>
        <taxon>Peracarida</taxon>
        <taxon>Amphipoda</taxon>
        <taxon>Senticaudata</taxon>
        <taxon>Talitrida</taxon>
        <taxon>Talitroidea</taxon>
        <taxon>Hyalellidae</taxon>
        <taxon>Hyalella</taxon>
    </lineage>
</organism>
<evidence type="ECO:0000256" key="1">
    <source>
        <dbReference type="ARBA" id="ARBA00008336"/>
    </source>
</evidence>
<feature type="region of interest" description="Disordered" evidence="3">
    <location>
        <begin position="44"/>
        <end position="203"/>
    </location>
</feature>
<dbReference type="AlphaFoldDB" id="A0A8B7NWZ0"/>
<feature type="domain" description="UPF0547" evidence="4">
    <location>
        <begin position="12"/>
        <end position="34"/>
    </location>
</feature>
<keyword evidence="2" id="KW-0175">Coiled coil</keyword>
<accession>A0A8B7NWZ0</accession>
<sequence length="230" mass="25752">MPPKGVGKAVSKRCPQCKKQIPVATRLCACGHQFFEERRRSCTALTPPQDSGGDIDEISATASVSSDTGFPRTASPLFTSPPGMLGAGSKGHVNTSVTLAGGSTTPEGGKRRSERVKREKPNFYDALEYDNQMRKARRERQKEEPQPHPSTSGRAKRERRPKNSSPDEEEDDDHVQKEKKRRKKKKKPKKEEEEEDEDIMAGISPYRERSFAYVLSDINHKLGLNNPVFT</sequence>
<feature type="compositionally biased region" description="Polar residues" evidence="3">
    <location>
        <begin position="92"/>
        <end position="106"/>
    </location>
</feature>
<feature type="compositionally biased region" description="Basic and acidic residues" evidence="3">
    <location>
        <begin position="108"/>
        <end position="122"/>
    </location>
</feature>
<dbReference type="PANTHER" id="PTHR31101">
    <property type="entry name" value="UPF0547 PROTEIN C16ORF87"/>
    <property type="match status" value="1"/>
</dbReference>
<evidence type="ECO:0000259" key="4">
    <source>
        <dbReference type="Pfam" id="PF10571"/>
    </source>
</evidence>
<dbReference type="OMA" id="QHVPVAC"/>
<gene>
    <name evidence="6" type="primary">LOC108674847</name>
</gene>
<protein>
    <submittedName>
        <fullName evidence="6">Uncharacterized protein LOC108674847</fullName>
    </submittedName>
</protein>
<feature type="compositionally biased region" description="Basic residues" evidence="3">
    <location>
        <begin position="177"/>
        <end position="188"/>
    </location>
</feature>
<proteinExistence type="inferred from homology"/>
<evidence type="ECO:0000313" key="5">
    <source>
        <dbReference type="Proteomes" id="UP000694843"/>
    </source>
</evidence>
<dbReference type="Pfam" id="PF10571">
    <property type="entry name" value="UPF0547"/>
    <property type="match status" value="1"/>
</dbReference>
<dbReference type="OrthoDB" id="5981040at2759"/>
<dbReference type="Proteomes" id="UP000694843">
    <property type="component" value="Unplaced"/>
</dbReference>
<evidence type="ECO:0000256" key="3">
    <source>
        <dbReference type="SAM" id="MobiDB-lite"/>
    </source>
</evidence>
<comment type="similarity">
    <text evidence="1">Belongs to the UPF0547 family.</text>
</comment>
<dbReference type="GeneID" id="108674847"/>
<dbReference type="InterPro" id="IPR040246">
    <property type="entry name" value="C16orf87-like"/>
</dbReference>
<evidence type="ECO:0000256" key="2">
    <source>
        <dbReference type="ARBA" id="ARBA00023054"/>
    </source>
</evidence>
<reference evidence="6" key="1">
    <citation type="submission" date="2025-08" db="UniProtKB">
        <authorList>
            <consortium name="RefSeq"/>
        </authorList>
    </citation>
    <scope>IDENTIFICATION</scope>
    <source>
        <tissue evidence="6">Whole organism</tissue>
    </source>
</reference>
<dbReference type="RefSeq" id="XP_018018314.1">
    <property type="nucleotide sequence ID" value="XM_018162825.2"/>
</dbReference>
<evidence type="ECO:0000313" key="6">
    <source>
        <dbReference type="RefSeq" id="XP_018018314.1"/>
    </source>
</evidence>
<name>A0A8B7NWZ0_HYAAZ</name>